<evidence type="ECO:0000313" key="2">
    <source>
        <dbReference type="Proteomes" id="UP000507245"/>
    </source>
</evidence>
<organism evidence="1 2">
    <name type="scientific">Prunus armeniaca</name>
    <name type="common">Apricot</name>
    <name type="synonym">Armeniaca vulgaris</name>
    <dbReference type="NCBI Taxonomy" id="36596"/>
    <lineage>
        <taxon>Eukaryota</taxon>
        <taxon>Viridiplantae</taxon>
        <taxon>Streptophyta</taxon>
        <taxon>Embryophyta</taxon>
        <taxon>Tracheophyta</taxon>
        <taxon>Spermatophyta</taxon>
        <taxon>Magnoliopsida</taxon>
        <taxon>eudicotyledons</taxon>
        <taxon>Gunneridae</taxon>
        <taxon>Pentapetalae</taxon>
        <taxon>rosids</taxon>
        <taxon>fabids</taxon>
        <taxon>Rosales</taxon>
        <taxon>Rosaceae</taxon>
        <taxon>Amygdaloideae</taxon>
        <taxon>Amygdaleae</taxon>
        <taxon>Prunus</taxon>
    </lineage>
</organism>
<accession>A0A6J5XXK1</accession>
<proteinExistence type="predicted"/>
<name>A0A6J5XXK1_PRUAR</name>
<gene>
    <name evidence="1" type="ORF">ORAREDHAP_LOCUS43504</name>
</gene>
<keyword evidence="2" id="KW-1185">Reference proteome</keyword>
<dbReference type="AlphaFoldDB" id="A0A6J5XXK1"/>
<dbReference type="Proteomes" id="UP000507245">
    <property type="component" value="Unassembled WGS sequence"/>
</dbReference>
<sequence length="111" mass="11919">MGFWWVGGYKDREGMGGFGATGGEGMGREKIHVALCVQKAALQFIKAGAGDQSNEKPGQDEYKLSEDARTAGLSIHPDELASITCGHHIKALKMHGAGDRSNEKPGQDEYK</sequence>
<dbReference type="EMBL" id="CAEKKB010000007">
    <property type="protein sequence ID" value="CAB4316982.1"/>
    <property type="molecule type" value="Genomic_DNA"/>
</dbReference>
<protein>
    <submittedName>
        <fullName evidence="1">Uncharacterized protein</fullName>
    </submittedName>
</protein>
<reference evidence="2" key="1">
    <citation type="journal article" date="2020" name="Genome Biol.">
        <title>Gamete binning: chromosome-level and haplotype-resolved genome assembly enabled by high-throughput single-cell sequencing of gamete genomes.</title>
        <authorList>
            <person name="Campoy J.A."/>
            <person name="Sun H."/>
            <person name="Goel M."/>
            <person name="Jiao W.-B."/>
            <person name="Folz-Donahue K."/>
            <person name="Wang N."/>
            <person name="Rubio M."/>
            <person name="Liu C."/>
            <person name="Kukat C."/>
            <person name="Ruiz D."/>
            <person name="Huettel B."/>
            <person name="Schneeberger K."/>
        </authorList>
    </citation>
    <scope>NUCLEOTIDE SEQUENCE [LARGE SCALE GENOMIC DNA]</scope>
    <source>
        <strain evidence="2">cv. Rojo Pasion</strain>
    </source>
</reference>
<evidence type="ECO:0000313" key="1">
    <source>
        <dbReference type="EMBL" id="CAB4316982.1"/>
    </source>
</evidence>